<gene>
    <name evidence="8" type="ORF">GCM10008957_06280</name>
</gene>
<dbReference type="CDD" id="cd06261">
    <property type="entry name" value="TM_PBP2"/>
    <property type="match status" value="1"/>
</dbReference>
<keyword evidence="9" id="KW-1185">Reference proteome</keyword>
<evidence type="ECO:0000313" key="8">
    <source>
        <dbReference type="EMBL" id="GGQ96755.1"/>
    </source>
</evidence>
<evidence type="ECO:0000256" key="6">
    <source>
        <dbReference type="RuleBase" id="RU363032"/>
    </source>
</evidence>
<feature type="transmembrane region" description="Helical" evidence="6">
    <location>
        <begin position="131"/>
        <end position="155"/>
    </location>
</feature>
<dbReference type="Pfam" id="PF00528">
    <property type="entry name" value="BPD_transp_1"/>
    <property type="match status" value="1"/>
</dbReference>
<dbReference type="Proteomes" id="UP000603865">
    <property type="component" value="Unassembled WGS sequence"/>
</dbReference>
<organism evidence="8 9">
    <name type="scientific">Deinococcus ruber</name>
    <dbReference type="NCBI Taxonomy" id="1848197"/>
    <lineage>
        <taxon>Bacteria</taxon>
        <taxon>Thermotogati</taxon>
        <taxon>Deinococcota</taxon>
        <taxon>Deinococci</taxon>
        <taxon>Deinococcales</taxon>
        <taxon>Deinococcaceae</taxon>
        <taxon>Deinococcus</taxon>
    </lineage>
</organism>
<dbReference type="Gene3D" id="1.10.3720.10">
    <property type="entry name" value="MetI-like"/>
    <property type="match status" value="1"/>
</dbReference>
<dbReference type="EMBL" id="BMQL01000002">
    <property type="protein sequence ID" value="GGQ96755.1"/>
    <property type="molecule type" value="Genomic_DNA"/>
</dbReference>
<reference evidence="8" key="2">
    <citation type="submission" date="2020-09" db="EMBL/GenBank/DDBJ databases">
        <authorList>
            <person name="Sun Q."/>
            <person name="Ohkuma M."/>
        </authorList>
    </citation>
    <scope>NUCLEOTIDE SEQUENCE</scope>
    <source>
        <strain evidence="8">JCM 31311</strain>
    </source>
</reference>
<keyword evidence="2 6" id="KW-0813">Transport</keyword>
<feature type="domain" description="ABC transmembrane type-1" evidence="7">
    <location>
        <begin position="60"/>
        <end position="241"/>
    </location>
</feature>
<keyword evidence="5 6" id="KW-0472">Membrane</keyword>
<keyword evidence="3 6" id="KW-0812">Transmembrane</keyword>
<dbReference type="GO" id="GO:0055085">
    <property type="term" value="P:transmembrane transport"/>
    <property type="evidence" value="ECO:0007669"/>
    <property type="project" value="InterPro"/>
</dbReference>
<name>A0A918BY70_9DEIO</name>
<evidence type="ECO:0000256" key="2">
    <source>
        <dbReference type="ARBA" id="ARBA00022448"/>
    </source>
</evidence>
<comment type="similarity">
    <text evidence="6">Belongs to the binding-protein-dependent transport system permease family.</text>
</comment>
<accession>A0A918BY70</accession>
<protein>
    <submittedName>
        <fullName evidence="8">ABC transporter</fullName>
    </submittedName>
</protein>
<dbReference type="SUPFAM" id="SSF161098">
    <property type="entry name" value="MetI-like"/>
    <property type="match status" value="1"/>
</dbReference>
<evidence type="ECO:0000313" key="9">
    <source>
        <dbReference type="Proteomes" id="UP000603865"/>
    </source>
</evidence>
<dbReference type="GO" id="GO:0005886">
    <property type="term" value="C:plasma membrane"/>
    <property type="evidence" value="ECO:0007669"/>
    <property type="project" value="UniProtKB-SubCell"/>
</dbReference>
<comment type="caution">
    <text evidence="8">The sequence shown here is derived from an EMBL/GenBank/DDBJ whole genome shotgun (WGS) entry which is preliminary data.</text>
</comment>
<feature type="transmembrane region" description="Helical" evidence="6">
    <location>
        <begin position="66"/>
        <end position="85"/>
    </location>
</feature>
<feature type="transmembrane region" description="Helical" evidence="6">
    <location>
        <begin position="21"/>
        <end position="46"/>
    </location>
</feature>
<feature type="transmembrane region" description="Helical" evidence="6">
    <location>
        <begin position="176"/>
        <end position="202"/>
    </location>
</feature>
<dbReference type="PANTHER" id="PTHR30177">
    <property type="entry name" value="GLYCINE BETAINE/L-PROLINE TRANSPORT SYSTEM PERMEASE PROTEIN PROW"/>
    <property type="match status" value="1"/>
</dbReference>
<keyword evidence="4 6" id="KW-1133">Transmembrane helix</keyword>
<dbReference type="InterPro" id="IPR000515">
    <property type="entry name" value="MetI-like"/>
</dbReference>
<reference evidence="8" key="1">
    <citation type="journal article" date="2014" name="Int. J. Syst. Evol. Microbiol.">
        <title>Complete genome sequence of Corynebacterium casei LMG S-19264T (=DSM 44701T), isolated from a smear-ripened cheese.</title>
        <authorList>
            <consortium name="US DOE Joint Genome Institute (JGI-PGF)"/>
            <person name="Walter F."/>
            <person name="Albersmeier A."/>
            <person name="Kalinowski J."/>
            <person name="Ruckert C."/>
        </authorList>
    </citation>
    <scope>NUCLEOTIDE SEQUENCE</scope>
    <source>
        <strain evidence="8">JCM 31311</strain>
    </source>
</reference>
<feature type="transmembrane region" description="Helical" evidence="6">
    <location>
        <begin position="106"/>
        <end position="125"/>
    </location>
</feature>
<dbReference type="InterPro" id="IPR035906">
    <property type="entry name" value="MetI-like_sf"/>
</dbReference>
<dbReference type="PROSITE" id="PS50928">
    <property type="entry name" value="ABC_TM1"/>
    <property type="match status" value="1"/>
</dbReference>
<feature type="transmembrane region" description="Helical" evidence="6">
    <location>
        <begin position="222"/>
        <end position="243"/>
    </location>
</feature>
<evidence type="ECO:0000256" key="3">
    <source>
        <dbReference type="ARBA" id="ARBA00022692"/>
    </source>
</evidence>
<dbReference type="AlphaFoldDB" id="A0A918BY70"/>
<evidence type="ECO:0000259" key="7">
    <source>
        <dbReference type="PROSITE" id="PS50928"/>
    </source>
</evidence>
<sequence>MTGPAITAVPTVRRMDGRWGVLVWPVLLLICLFTPILPKILAPLSAGTPPTTDVPLWQLTLTHLELVLGAEFIVLLIGVPLAVYVTRPGRLALMQLAEALTGLGQTVPTIAVLALAVPVLGFGTAPTMVGLIVYGLVPVVSNAVAGLLGVDQGVLDAARGMGMSPRQRLMRVELPLSLPVLWAGIRTSTVYNVSTATIGAALGAGGLGAPIINGLSQVNVGLVFLGAILAALLALSLDGLLSLMTPRR</sequence>
<dbReference type="InterPro" id="IPR051204">
    <property type="entry name" value="ABC_transp_perm/SBD"/>
</dbReference>
<evidence type="ECO:0000256" key="1">
    <source>
        <dbReference type="ARBA" id="ARBA00004141"/>
    </source>
</evidence>
<comment type="subcellular location">
    <subcellularLocation>
        <location evidence="6">Cell membrane</location>
        <topology evidence="6">Multi-pass membrane protein</topology>
    </subcellularLocation>
    <subcellularLocation>
        <location evidence="1">Membrane</location>
        <topology evidence="1">Multi-pass membrane protein</topology>
    </subcellularLocation>
</comment>
<proteinExistence type="inferred from homology"/>
<evidence type="ECO:0000256" key="4">
    <source>
        <dbReference type="ARBA" id="ARBA00022989"/>
    </source>
</evidence>
<evidence type="ECO:0000256" key="5">
    <source>
        <dbReference type="ARBA" id="ARBA00023136"/>
    </source>
</evidence>
<dbReference type="FunFam" id="1.10.3720.10:FF:000001">
    <property type="entry name" value="Glycine betaine ABC transporter, permease"/>
    <property type="match status" value="1"/>
</dbReference>